<feature type="chain" id="PRO_5014145205" description="MSP domain-containing protein" evidence="1">
    <location>
        <begin position="21"/>
        <end position="150"/>
    </location>
</feature>
<keyword evidence="3" id="KW-1185">Reference proteome</keyword>
<organism evidence="2 3">
    <name type="scientific">Pseudooceanicola nitratireducens</name>
    <dbReference type="NCBI Taxonomy" id="517719"/>
    <lineage>
        <taxon>Bacteria</taxon>
        <taxon>Pseudomonadati</taxon>
        <taxon>Pseudomonadota</taxon>
        <taxon>Alphaproteobacteria</taxon>
        <taxon>Rhodobacterales</taxon>
        <taxon>Paracoccaceae</taxon>
        <taxon>Pseudooceanicola</taxon>
    </lineage>
</organism>
<evidence type="ECO:0000313" key="2">
    <source>
        <dbReference type="EMBL" id="SFC54427.1"/>
    </source>
</evidence>
<evidence type="ECO:0000313" key="3">
    <source>
        <dbReference type="Proteomes" id="UP000231644"/>
    </source>
</evidence>
<dbReference type="STRING" id="517719.SAMN05421762_1288"/>
<dbReference type="Proteomes" id="UP000231644">
    <property type="component" value="Unassembled WGS sequence"/>
</dbReference>
<gene>
    <name evidence="2" type="ORF">SAMN05421762_1288</name>
</gene>
<protein>
    <recommendedName>
        <fullName evidence="4">MSP domain-containing protein</fullName>
    </recommendedName>
</protein>
<proteinExistence type="predicted"/>
<evidence type="ECO:0000256" key="1">
    <source>
        <dbReference type="SAM" id="SignalP"/>
    </source>
</evidence>
<evidence type="ECO:0008006" key="4">
    <source>
        <dbReference type="Google" id="ProtNLM"/>
    </source>
</evidence>
<dbReference type="AlphaFoldDB" id="A0A1I1K0C4"/>
<name>A0A1I1K0C4_9RHOB</name>
<keyword evidence="1" id="KW-0732">Signal</keyword>
<accession>A0A1I1K0C4</accession>
<reference evidence="2 3" key="1">
    <citation type="submission" date="2016-10" db="EMBL/GenBank/DDBJ databases">
        <authorList>
            <person name="de Groot N.N."/>
        </authorList>
    </citation>
    <scope>NUCLEOTIDE SEQUENCE [LARGE SCALE GENOMIC DNA]</scope>
    <source>
        <strain evidence="2 3">DSM 29619</strain>
    </source>
</reference>
<dbReference type="EMBL" id="FOLX01000001">
    <property type="protein sequence ID" value="SFC54427.1"/>
    <property type="molecule type" value="Genomic_DNA"/>
</dbReference>
<feature type="signal peptide" evidence="1">
    <location>
        <begin position="1"/>
        <end position="20"/>
    </location>
</feature>
<sequence>MRMMTAAALTLAMAALPALADDDDDDDKGFGMAGILSATNSEDLPPILLSAGQPLADAPLELKSGTYYEIEIEADGSQELALMGPEFFRAIWIDEIVIEGLEIRPLGIDSFEFDEAGVMEVGFVAIKPGSYQLYVPQSRGDLQRLDITIK</sequence>